<feature type="region of interest" description="Disordered" evidence="1">
    <location>
        <begin position="107"/>
        <end position="141"/>
    </location>
</feature>
<dbReference type="PANTHER" id="PTHR23172">
    <property type="entry name" value="AUXILIN/CYCLIN G-ASSOCIATED KINASE-RELATED"/>
    <property type="match status" value="1"/>
</dbReference>
<protein>
    <submittedName>
        <fullName evidence="2">Auxilin-related protein 1</fullName>
    </submittedName>
</protein>
<feature type="compositionally biased region" description="Polar residues" evidence="1">
    <location>
        <begin position="593"/>
        <end position="605"/>
    </location>
</feature>
<feature type="region of interest" description="Disordered" evidence="1">
    <location>
        <begin position="529"/>
        <end position="610"/>
    </location>
</feature>
<feature type="region of interest" description="Disordered" evidence="1">
    <location>
        <begin position="1"/>
        <end position="33"/>
    </location>
</feature>
<evidence type="ECO:0000256" key="1">
    <source>
        <dbReference type="SAM" id="MobiDB-lite"/>
    </source>
</evidence>
<dbReference type="GO" id="GO:0072318">
    <property type="term" value="P:clathrin coat disassembly"/>
    <property type="evidence" value="ECO:0007669"/>
    <property type="project" value="TreeGrafter"/>
</dbReference>
<dbReference type="PANTHER" id="PTHR23172:SF69">
    <property type="entry name" value="CHAPERONE DNAJ-DOMAIN SUPERFAMILY PROTEIN"/>
    <property type="match status" value="1"/>
</dbReference>
<keyword evidence="3" id="KW-1185">Reference proteome</keyword>
<comment type="caution">
    <text evidence="2">The sequence shown here is derived from an EMBL/GenBank/DDBJ whole genome shotgun (WGS) entry which is preliminary data.</text>
</comment>
<organism evidence="2 3">
    <name type="scientific">Morella rubra</name>
    <name type="common">Chinese bayberry</name>
    <dbReference type="NCBI Taxonomy" id="262757"/>
    <lineage>
        <taxon>Eukaryota</taxon>
        <taxon>Viridiplantae</taxon>
        <taxon>Streptophyta</taxon>
        <taxon>Embryophyta</taxon>
        <taxon>Tracheophyta</taxon>
        <taxon>Spermatophyta</taxon>
        <taxon>Magnoliopsida</taxon>
        <taxon>eudicotyledons</taxon>
        <taxon>Gunneridae</taxon>
        <taxon>Pentapetalae</taxon>
        <taxon>rosids</taxon>
        <taxon>fabids</taxon>
        <taxon>Fagales</taxon>
        <taxon>Myricaceae</taxon>
        <taxon>Morella</taxon>
    </lineage>
</organism>
<sequence>MDDSWRMRMGMPTLPRRRSMEDTPSRRPIFGQAETLDPDDFADVYGGPPRSVLLRKFAGDFTKPATSDFYEEVFRKTEIVTPGSKKGGRSLPAFRIPVKSEGFYGDIFGSDDDHRRSRERSRPNSKAKSKSNSSSVLSSEELSPLRPVIGDDVALSSFTSKLRPISVPCRWNSTGMMPEEYPKKQGKPSFPFSCSSNREHQYIEKDYHENCRSFYNGFPRRVSSPETVSIELNSHRSVKVSVDEAELNSCSSAVSSLHQDPEAESGIQDHVFLEQEDDEVMSSYVIEINCDHKEGTSETVSVDEAIAWAKEKFQAHISEKELSMRQHSDEQPIEMEGRPNSSELSDQQVDGNGLIQPTEFFPLYFCRKKNKEIGQQKKKKKKQSQKDIEVELLDEYLKLWSAGKETNIKLLLSQLHHILWPNSSWHAIPLTSLTESSQVKKAYQKARLCLHPDKLQQRGATLRQKYVAEKAFSILQSCFINETEALNDRVKIIGGILKGIGENHYMLHARQWERWQDTVDKLPGLRQASRYSTTTWHKKPDKGPKKSTRDRKSPPQSRNNYNKRTTLNHKKQKHTTTQNKKTTATAATELEGHQTSGEAKMTTTHCEAHSNHRRVETTRCRKAPTWRNRACQRKQEPHRRRVTVKTTGNSREGSTASGARDLHTEREVRETSCADQKRPDWSG</sequence>
<evidence type="ECO:0000313" key="3">
    <source>
        <dbReference type="Proteomes" id="UP000516437"/>
    </source>
</evidence>
<dbReference type="Proteomes" id="UP000516437">
    <property type="component" value="Chromosome 2"/>
</dbReference>
<dbReference type="InterPro" id="IPR036869">
    <property type="entry name" value="J_dom_sf"/>
</dbReference>
<feature type="compositionally biased region" description="Basic residues" evidence="1">
    <location>
        <begin position="626"/>
        <end position="643"/>
    </location>
</feature>
<dbReference type="GO" id="GO:0031982">
    <property type="term" value="C:vesicle"/>
    <property type="evidence" value="ECO:0007669"/>
    <property type="project" value="TreeGrafter"/>
</dbReference>
<name>A0A6A1WCV0_9ROSI</name>
<dbReference type="GO" id="GO:0005737">
    <property type="term" value="C:cytoplasm"/>
    <property type="evidence" value="ECO:0007669"/>
    <property type="project" value="TreeGrafter"/>
</dbReference>
<feature type="compositionally biased region" description="Basic and acidic residues" evidence="1">
    <location>
        <begin position="111"/>
        <end position="122"/>
    </location>
</feature>
<gene>
    <name evidence="2" type="ORF">CJ030_MR2G027548</name>
</gene>
<feature type="compositionally biased region" description="Low complexity" evidence="1">
    <location>
        <begin position="575"/>
        <end position="589"/>
    </location>
</feature>
<feature type="region of interest" description="Disordered" evidence="1">
    <location>
        <begin position="319"/>
        <end position="349"/>
    </location>
</feature>
<dbReference type="GO" id="GO:0072583">
    <property type="term" value="P:clathrin-dependent endocytosis"/>
    <property type="evidence" value="ECO:0007669"/>
    <property type="project" value="TreeGrafter"/>
</dbReference>
<feature type="compositionally biased region" description="Polar residues" evidence="1">
    <location>
        <begin position="339"/>
        <end position="349"/>
    </location>
</feature>
<dbReference type="Gene3D" id="1.10.287.110">
    <property type="entry name" value="DnaJ domain"/>
    <property type="match status" value="1"/>
</dbReference>
<feature type="compositionally biased region" description="Basic and acidic residues" evidence="1">
    <location>
        <begin position="660"/>
        <end position="683"/>
    </location>
</feature>
<feature type="compositionally biased region" description="Basic and acidic residues" evidence="1">
    <location>
        <begin position="319"/>
        <end position="330"/>
    </location>
</feature>
<dbReference type="OrthoDB" id="1717591at2759"/>
<dbReference type="AlphaFoldDB" id="A0A6A1WCV0"/>
<feature type="compositionally biased region" description="Polar residues" evidence="1">
    <location>
        <begin position="644"/>
        <end position="657"/>
    </location>
</feature>
<proteinExistence type="predicted"/>
<feature type="region of interest" description="Disordered" evidence="1">
    <location>
        <begin position="626"/>
        <end position="683"/>
    </location>
</feature>
<dbReference type="GO" id="GO:0030276">
    <property type="term" value="F:clathrin binding"/>
    <property type="evidence" value="ECO:0007669"/>
    <property type="project" value="TreeGrafter"/>
</dbReference>
<evidence type="ECO:0000313" key="2">
    <source>
        <dbReference type="EMBL" id="KAB1222693.1"/>
    </source>
</evidence>
<feature type="compositionally biased region" description="Polar residues" evidence="1">
    <location>
        <begin position="554"/>
        <end position="564"/>
    </location>
</feature>
<dbReference type="EMBL" id="RXIC02000020">
    <property type="protein sequence ID" value="KAB1222693.1"/>
    <property type="molecule type" value="Genomic_DNA"/>
</dbReference>
<feature type="compositionally biased region" description="Low complexity" evidence="1">
    <location>
        <begin position="130"/>
        <end position="141"/>
    </location>
</feature>
<feature type="compositionally biased region" description="Basic residues" evidence="1">
    <location>
        <begin position="536"/>
        <end position="549"/>
    </location>
</feature>
<reference evidence="2 3" key="1">
    <citation type="journal article" date="2019" name="Plant Biotechnol. J.">
        <title>The red bayberry genome and genetic basis of sex determination.</title>
        <authorList>
            <person name="Jia H.M."/>
            <person name="Jia H.J."/>
            <person name="Cai Q.L."/>
            <person name="Wang Y."/>
            <person name="Zhao H.B."/>
            <person name="Yang W.F."/>
            <person name="Wang G.Y."/>
            <person name="Li Y.H."/>
            <person name="Zhan D.L."/>
            <person name="Shen Y.T."/>
            <person name="Niu Q.F."/>
            <person name="Chang L."/>
            <person name="Qiu J."/>
            <person name="Zhao L."/>
            <person name="Xie H.B."/>
            <person name="Fu W.Y."/>
            <person name="Jin J."/>
            <person name="Li X.W."/>
            <person name="Jiao Y."/>
            <person name="Zhou C.C."/>
            <person name="Tu T."/>
            <person name="Chai C.Y."/>
            <person name="Gao J.L."/>
            <person name="Fan L.J."/>
            <person name="van de Weg E."/>
            <person name="Wang J.Y."/>
            <person name="Gao Z.S."/>
        </authorList>
    </citation>
    <scope>NUCLEOTIDE SEQUENCE [LARGE SCALE GENOMIC DNA]</scope>
    <source>
        <tissue evidence="2">Leaves</tissue>
    </source>
</reference>
<accession>A0A6A1WCV0</accession>
<dbReference type="SUPFAM" id="SSF46565">
    <property type="entry name" value="Chaperone J-domain"/>
    <property type="match status" value="1"/>
</dbReference>